<proteinExistence type="predicted"/>
<evidence type="ECO:0000313" key="2">
    <source>
        <dbReference type="Proteomes" id="UP001060215"/>
    </source>
</evidence>
<comment type="caution">
    <text evidence="1">The sequence shown here is derived from an EMBL/GenBank/DDBJ whole genome shotgun (WGS) entry which is preliminary data.</text>
</comment>
<reference evidence="1 2" key="1">
    <citation type="journal article" date="2022" name="Plant J.">
        <title>Chromosome-level genome of Camellia lanceoleosa provides a valuable resource for understanding genome evolution and self-incompatibility.</title>
        <authorList>
            <person name="Gong W."/>
            <person name="Xiao S."/>
            <person name="Wang L."/>
            <person name="Liao Z."/>
            <person name="Chang Y."/>
            <person name="Mo W."/>
            <person name="Hu G."/>
            <person name="Li W."/>
            <person name="Zhao G."/>
            <person name="Zhu H."/>
            <person name="Hu X."/>
            <person name="Ji K."/>
            <person name="Xiang X."/>
            <person name="Song Q."/>
            <person name="Yuan D."/>
            <person name="Jin S."/>
            <person name="Zhang L."/>
        </authorList>
    </citation>
    <scope>NUCLEOTIDE SEQUENCE [LARGE SCALE GENOMIC DNA]</scope>
    <source>
        <strain evidence="1">SQ_2022a</strain>
    </source>
</reference>
<accession>A0ACC0FI47</accession>
<name>A0ACC0FI47_9ERIC</name>
<keyword evidence="2" id="KW-1185">Reference proteome</keyword>
<protein>
    <submittedName>
        <fullName evidence="1">Protein BLISTER</fullName>
    </submittedName>
</protein>
<gene>
    <name evidence="1" type="ORF">LOK49_LG13G00700</name>
</gene>
<dbReference type="EMBL" id="CM045771">
    <property type="protein sequence ID" value="KAI7987782.1"/>
    <property type="molecule type" value="Genomic_DNA"/>
</dbReference>
<organism evidence="1 2">
    <name type="scientific">Camellia lanceoleosa</name>
    <dbReference type="NCBI Taxonomy" id="1840588"/>
    <lineage>
        <taxon>Eukaryota</taxon>
        <taxon>Viridiplantae</taxon>
        <taxon>Streptophyta</taxon>
        <taxon>Embryophyta</taxon>
        <taxon>Tracheophyta</taxon>
        <taxon>Spermatophyta</taxon>
        <taxon>Magnoliopsida</taxon>
        <taxon>eudicotyledons</taxon>
        <taxon>Gunneridae</taxon>
        <taxon>Pentapetalae</taxon>
        <taxon>asterids</taxon>
        <taxon>Ericales</taxon>
        <taxon>Theaceae</taxon>
        <taxon>Camellia</taxon>
    </lineage>
</organism>
<dbReference type="Proteomes" id="UP001060215">
    <property type="component" value="Chromosome 14"/>
</dbReference>
<evidence type="ECO:0000313" key="1">
    <source>
        <dbReference type="EMBL" id="KAI7987782.1"/>
    </source>
</evidence>
<sequence length="473" mass="50852">MGSVRLCVTSSAHIPSRASLRWGLWTFSLPIWVEEGPPVELAVAEADQRLDKAGRDPRSWNRSIPKFLGVKDYLRRFKEKTEFRGTRVRTPSQSGSHLGFSAELGPTTLGQANAQRDGFCPIDTNKWVRPVVPTVEGPMTAVGNQKQLVDHLSQPNPCGFLSGQPDDPNPSISRVFASLHVGVGSRNTIRAVGLSAEAVLPPMGVVGSEVVALQSSQCLADAGPLVGVIGGETMELQSLLGSSDDGCHLGKAVSVTEECSQVFLGCPDKRGFVEDVGTDCRVDSVGELVLVVCPEVLSHGDQEVARIHEEDLESLKKEYANVQLECNASDERAKLLAFEVTSLEEKRVAEEVGFSSLVVDGEVVPQFPCADGLALVLQPLAMEDGGSDDLREQHQNLIQNSGGLDGLAIPSSEAVSNWVLERIGEVSRCLGVSFVGHEEEALRLFAAVEASWRQGIPSSGVVVVQLFLITRKE</sequence>